<dbReference type="EMBL" id="BAABHS010000009">
    <property type="protein sequence ID" value="GAA4963132.1"/>
    <property type="molecule type" value="Genomic_DNA"/>
</dbReference>
<sequence length="76" mass="8197">MASPDPPSTTTTSAAVPAWARRLRRHASNVRPELRVGTTNETSDTATAFFRLLLLLPMDAHPARRARPARGPGHAA</sequence>
<feature type="compositionally biased region" description="Low complexity" evidence="1">
    <location>
        <begin position="8"/>
        <end position="18"/>
    </location>
</feature>
<keyword evidence="3" id="KW-1185">Reference proteome</keyword>
<evidence type="ECO:0000313" key="3">
    <source>
        <dbReference type="Proteomes" id="UP001500466"/>
    </source>
</evidence>
<comment type="caution">
    <text evidence="2">The sequence shown here is derived from an EMBL/GenBank/DDBJ whole genome shotgun (WGS) entry which is preliminary data.</text>
</comment>
<reference evidence="3" key="1">
    <citation type="journal article" date="2019" name="Int. J. Syst. Evol. Microbiol.">
        <title>The Global Catalogue of Microorganisms (GCM) 10K type strain sequencing project: providing services to taxonomists for standard genome sequencing and annotation.</title>
        <authorList>
            <consortium name="The Broad Institute Genomics Platform"/>
            <consortium name="The Broad Institute Genome Sequencing Center for Infectious Disease"/>
            <person name="Wu L."/>
            <person name="Ma J."/>
        </authorList>
    </citation>
    <scope>NUCLEOTIDE SEQUENCE [LARGE SCALE GENOMIC DNA]</scope>
    <source>
        <strain evidence="3">JCM 17986</strain>
    </source>
</reference>
<evidence type="ECO:0000256" key="1">
    <source>
        <dbReference type="SAM" id="MobiDB-lite"/>
    </source>
</evidence>
<dbReference type="Proteomes" id="UP001500466">
    <property type="component" value="Unassembled WGS sequence"/>
</dbReference>
<evidence type="ECO:0000313" key="2">
    <source>
        <dbReference type="EMBL" id="GAA4963132.1"/>
    </source>
</evidence>
<name>A0ABP9H7I4_9ACTN</name>
<protein>
    <submittedName>
        <fullName evidence="2">Uncharacterized protein</fullName>
    </submittedName>
</protein>
<accession>A0ABP9H7I4</accession>
<feature type="region of interest" description="Disordered" evidence="1">
    <location>
        <begin position="1"/>
        <end position="20"/>
    </location>
</feature>
<proteinExistence type="predicted"/>
<organism evidence="2 3">
    <name type="scientific">Yinghuangia aomiensis</name>
    <dbReference type="NCBI Taxonomy" id="676205"/>
    <lineage>
        <taxon>Bacteria</taxon>
        <taxon>Bacillati</taxon>
        <taxon>Actinomycetota</taxon>
        <taxon>Actinomycetes</taxon>
        <taxon>Kitasatosporales</taxon>
        <taxon>Streptomycetaceae</taxon>
        <taxon>Yinghuangia</taxon>
    </lineage>
</organism>
<gene>
    <name evidence="2" type="ORF">GCM10023205_28680</name>
</gene>